<feature type="non-terminal residue" evidence="1">
    <location>
        <position position="1"/>
    </location>
</feature>
<evidence type="ECO:0000313" key="1">
    <source>
        <dbReference type="EMBL" id="KAF5838656.1"/>
    </source>
</evidence>
<name>A0ABQ7GVM4_DUNSA</name>
<evidence type="ECO:0000313" key="2">
    <source>
        <dbReference type="Proteomes" id="UP000815325"/>
    </source>
</evidence>
<sequence length="215" mass="24800">TAHHQKRPSTALQTKHLALMQAQEVLRNRYQGLVVSLHLPLMQRAKDQEQQPTRARELMLRMVQQPRGMPAMVMVTELLLALQRRRLLLALQRRGLQDLEAHHKRMMEARMSSSRFARRRLRLQRMKSMTRSVHESRDRMVHHPNRCGGVLRHAEVQDTYSCTLCLDDCLTNPALEWTASGECSNETASARCVFDLIKVVWVVGEGLFLGLTSDK</sequence>
<accession>A0ABQ7GVM4</accession>
<dbReference type="EMBL" id="MU069570">
    <property type="protein sequence ID" value="KAF5838656.1"/>
    <property type="molecule type" value="Genomic_DNA"/>
</dbReference>
<keyword evidence="2" id="KW-1185">Reference proteome</keyword>
<organism evidence="1 2">
    <name type="scientific">Dunaliella salina</name>
    <name type="common">Green alga</name>
    <name type="synonym">Protococcus salinus</name>
    <dbReference type="NCBI Taxonomy" id="3046"/>
    <lineage>
        <taxon>Eukaryota</taxon>
        <taxon>Viridiplantae</taxon>
        <taxon>Chlorophyta</taxon>
        <taxon>core chlorophytes</taxon>
        <taxon>Chlorophyceae</taxon>
        <taxon>CS clade</taxon>
        <taxon>Chlamydomonadales</taxon>
        <taxon>Dunaliellaceae</taxon>
        <taxon>Dunaliella</taxon>
    </lineage>
</organism>
<protein>
    <submittedName>
        <fullName evidence="1">Uncharacterized protein</fullName>
    </submittedName>
</protein>
<comment type="caution">
    <text evidence="1">The sequence shown here is derived from an EMBL/GenBank/DDBJ whole genome shotgun (WGS) entry which is preliminary data.</text>
</comment>
<proteinExistence type="predicted"/>
<dbReference type="Proteomes" id="UP000815325">
    <property type="component" value="Unassembled WGS sequence"/>
</dbReference>
<gene>
    <name evidence="1" type="ORF">DUNSADRAFT_2420</name>
</gene>
<reference evidence="1" key="1">
    <citation type="submission" date="2017-08" db="EMBL/GenBank/DDBJ databases">
        <authorList>
            <person name="Polle J.E."/>
            <person name="Barry K."/>
            <person name="Cushman J."/>
            <person name="Schmutz J."/>
            <person name="Tran D."/>
            <person name="Hathwaick L.T."/>
            <person name="Yim W.C."/>
            <person name="Jenkins J."/>
            <person name="Mckie-Krisberg Z.M."/>
            <person name="Prochnik S."/>
            <person name="Lindquist E."/>
            <person name="Dockter R.B."/>
            <person name="Adam C."/>
            <person name="Molina H."/>
            <person name="Bunkerborg J."/>
            <person name="Jin E."/>
            <person name="Buchheim M."/>
            <person name="Magnuson J."/>
        </authorList>
    </citation>
    <scope>NUCLEOTIDE SEQUENCE</scope>
    <source>
        <strain evidence="1">CCAP 19/18</strain>
    </source>
</reference>